<dbReference type="InterPro" id="IPR029063">
    <property type="entry name" value="SAM-dependent_MTases_sf"/>
</dbReference>
<dbReference type="OrthoDB" id="3216820at2"/>
<sequence length="276" mass="30987">MAEPTELPSVRPEQWRPSEFEERTPSVARMYDYLLGGKDNLGVDRERAREAVGADPLFPRVVRENRAFLGRVARFLAEERGIDQFLDIGTGLPTNDNVHQIVQRINPDASVVYVDNDPVVLAHGRALLADNQRTTVIQADLRDPGAILAHPDVRRLLDLDRPVALLLLAILHFVPDAAEPHAILDELRDALPSGSYLAITHGSPDLRPDVVHRLEEIYSRTASPALARSHEDVLRFFGDFEMIDPGLVWVPWWRPEEEPADDSDLVWFLGGVGRKP</sequence>
<evidence type="ECO:0000313" key="3">
    <source>
        <dbReference type="Proteomes" id="UP000282674"/>
    </source>
</evidence>
<dbReference type="PIRSF" id="PIRSF017393">
    <property type="entry name" value="MTase_SAV2177"/>
    <property type="match status" value="1"/>
</dbReference>
<accession>A0A3M2MBB4</accession>
<organism evidence="2 3">
    <name type="scientific">Actinomadura harenae</name>
    <dbReference type="NCBI Taxonomy" id="2483351"/>
    <lineage>
        <taxon>Bacteria</taxon>
        <taxon>Bacillati</taxon>
        <taxon>Actinomycetota</taxon>
        <taxon>Actinomycetes</taxon>
        <taxon>Streptosporangiales</taxon>
        <taxon>Thermomonosporaceae</taxon>
        <taxon>Actinomadura</taxon>
    </lineage>
</organism>
<feature type="region of interest" description="Disordered" evidence="1">
    <location>
        <begin position="1"/>
        <end position="21"/>
    </location>
</feature>
<keyword evidence="2" id="KW-0808">Transferase</keyword>
<dbReference type="GO" id="GO:0032259">
    <property type="term" value="P:methylation"/>
    <property type="evidence" value="ECO:0007669"/>
    <property type="project" value="UniProtKB-KW"/>
</dbReference>
<dbReference type="Pfam" id="PF04672">
    <property type="entry name" value="Methyltransf_19"/>
    <property type="match status" value="1"/>
</dbReference>
<dbReference type="AlphaFoldDB" id="A0A3M2MBB4"/>
<keyword evidence="2" id="KW-0489">Methyltransferase</keyword>
<keyword evidence="3" id="KW-1185">Reference proteome</keyword>
<proteinExistence type="predicted"/>
<dbReference type="InterPro" id="IPR006764">
    <property type="entry name" value="SAM_dep_MeTrfase_SAV2177_type"/>
</dbReference>
<dbReference type="SUPFAM" id="SSF53335">
    <property type="entry name" value="S-adenosyl-L-methionine-dependent methyltransferases"/>
    <property type="match status" value="1"/>
</dbReference>
<dbReference type="RefSeq" id="WP_122193472.1">
    <property type="nucleotide sequence ID" value="NZ_JBHSKC010000005.1"/>
</dbReference>
<dbReference type="GO" id="GO:0008168">
    <property type="term" value="F:methyltransferase activity"/>
    <property type="evidence" value="ECO:0007669"/>
    <property type="project" value="UniProtKB-KW"/>
</dbReference>
<evidence type="ECO:0000313" key="2">
    <source>
        <dbReference type="EMBL" id="RMI46290.1"/>
    </source>
</evidence>
<evidence type="ECO:0000256" key="1">
    <source>
        <dbReference type="SAM" id="MobiDB-lite"/>
    </source>
</evidence>
<protein>
    <submittedName>
        <fullName evidence="2">SAM-dependent methyltransferase</fullName>
    </submittedName>
</protein>
<name>A0A3M2MBB4_9ACTN</name>
<reference evidence="2 3" key="1">
    <citation type="submission" date="2018-10" db="EMBL/GenBank/DDBJ databases">
        <title>Isolation from soil.</title>
        <authorList>
            <person name="Hu J."/>
        </authorList>
    </citation>
    <scope>NUCLEOTIDE SEQUENCE [LARGE SCALE GENOMIC DNA]</scope>
    <source>
        <strain evidence="2 3">NEAU-Ht49</strain>
    </source>
</reference>
<comment type="caution">
    <text evidence="2">The sequence shown here is derived from an EMBL/GenBank/DDBJ whole genome shotgun (WGS) entry which is preliminary data.</text>
</comment>
<dbReference type="EMBL" id="RFFG01000009">
    <property type="protein sequence ID" value="RMI46290.1"/>
    <property type="molecule type" value="Genomic_DNA"/>
</dbReference>
<gene>
    <name evidence="2" type="ORF">EBO15_06895</name>
</gene>
<dbReference type="Proteomes" id="UP000282674">
    <property type="component" value="Unassembled WGS sequence"/>
</dbReference>
<dbReference type="Gene3D" id="3.40.50.150">
    <property type="entry name" value="Vaccinia Virus protein VP39"/>
    <property type="match status" value="1"/>
</dbReference>